<name>A0AAV1VMC0_9STRA</name>
<evidence type="ECO:0000256" key="2">
    <source>
        <dbReference type="SAM" id="SignalP"/>
    </source>
</evidence>
<evidence type="ECO:0000313" key="4">
    <source>
        <dbReference type="Proteomes" id="UP001162060"/>
    </source>
</evidence>
<feature type="chain" id="PRO_5043785438" evidence="2">
    <location>
        <begin position="19"/>
        <end position="228"/>
    </location>
</feature>
<dbReference type="EMBL" id="CAKLBY020000378">
    <property type="protein sequence ID" value="CAK7947450.1"/>
    <property type="molecule type" value="Genomic_DNA"/>
</dbReference>
<evidence type="ECO:0000256" key="1">
    <source>
        <dbReference type="SAM" id="MobiDB-lite"/>
    </source>
</evidence>
<proteinExistence type="predicted"/>
<accession>A0AAV1VMC0</accession>
<dbReference type="AlphaFoldDB" id="A0AAV1VMC0"/>
<feature type="region of interest" description="Disordered" evidence="1">
    <location>
        <begin position="39"/>
        <end position="61"/>
    </location>
</feature>
<protein>
    <submittedName>
        <fullName evidence="3">Uncharacterized protein</fullName>
    </submittedName>
</protein>
<gene>
    <name evidence="3" type="ORF">PM001_LOCUS32600</name>
</gene>
<feature type="signal peptide" evidence="2">
    <location>
        <begin position="1"/>
        <end position="18"/>
    </location>
</feature>
<keyword evidence="2" id="KW-0732">Signal</keyword>
<organism evidence="3 4">
    <name type="scientific">Peronospora matthiolae</name>
    <dbReference type="NCBI Taxonomy" id="2874970"/>
    <lineage>
        <taxon>Eukaryota</taxon>
        <taxon>Sar</taxon>
        <taxon>Stramenopiles</taxon>
        <taxon>Oomycota</taxon>
        <taxon>Peronosporomycetes</taxon>
        <taxon>Peronosporales</taxon>
        <taxon>Peronosporaceae</taxon>
        <taxon>Peronospora</taxon>
    </lineage>
</organism>
<reference evidence="3" key="1">
    <citation type="submission" date="2024-01" db="EMBL/GenBank/DDBJ databases">
        <authorList>
            <person name="Webb A."/>
        </authorList>
    </citation>
    <scope>NUCLEOTIDE SEQUENCE</scope>
    <source>
        <strain evidence="3">Pm1</strain>
    </source>
</reference>
<comment type="caution">
    <text evidence="3">The sequence shown here is derived from an EMBL/GenBank/DDBJ whole genome shotgun (WGS) entry which is preliminary data.</text>
</comment>
<evidence type="ECO:0000313" key="3">
    <source>
        <dbReference type="EMBL" id="CAK7947450.1"/>
    </source>
</evidence>
<sequence length="228" mass="25059">MRVFTYALVASSALLAHADSESAAADPSTARHQDPAIAPMTAHHNGAPASSSLRSQDLTEDETVGAGEARGWLSAAAAAFELKHLQAGLSVGAMESTAMETMLQQMRTFDTIPICEFNQADECRAALALMNVYKNGSPHDKKLAERHLFGMIFQWETRGLTLAELKNEVLEAGHIAGTHEDTVKHYMVFALLKLYSEVIESGEPAIGFYQNVLKDYGNPEEFYWRLRN</sequence>
<dbReference type="Proteomes" id="UP001162060">
    <property type="component" value="Unassembled WGS sequence"/>
</dbReference>